<sequence>MIRRLSGCKFFLPAVAACFLTSLNIVSCDMWRARAVGAEAASQEHPPLTPARDATIDYVFQPRPPAGMSEAEKNTVPPLTNRHVQLLFSGDGGLMRIRYLQDSKGDEERGSVIMNRSAQEIIITLDARKIYTRLVQQEAIRNPFFLDLSMKFTRQGQDVIAGQPCTLWGVVSTQGKSKVCVTADGLILDYEGVDVDGLNGHLKAEKISYDPVPASAFEPPAGFHEFVPHRGNAEASGGEGGGEPSSPDSSAGSAGITGTGPGATGSEAASETGEREGQ</sequence>
<dbReference type="InterPro" id="IPR025524">
    <property type="entry name" value="DUF4412"/>
</dbReference>
<protein>
    <submittedName>
        <fullName evidence="4">DUF4412 domain-containing protein</fullName>
    </submittedName>
</protein>
<evidence type="ECO:0000313" key="4">
    <source>
        <dbReference type="EMBL" id="MCX2563899.1"/>
    </source>
</evidence>
<evidence type="ECO:0000259" key="3">
    <source>
        <dbReference type="Pfam" id="PF14371"/>
    </source>
</evidence>
<keyword evidence="2" id="KW-0732">Signal</keyword>
<name>A0ABT3QF40_9PROT</name>
<dbReference type="Pfam" id="PF14371">
    <property type="entry name" value="DUF4412"/>
    <property type="match status" value="1"/>
</dbReference>
<reference evidence="4 5" key="1">
    <citation type="submission" date="2022-11" db="EMBL/GenBank/DDBJ databases">
        <title>Genome sequencing of Acetobacter type strain.</title>
        <authorList>
            <person name="Heo J."/>
            <person name="Lee D."/>
            <person name="Han B.-H."/>
            <person name="Hong S.-B."/>
            <person name="Kwon S.-W."/>
        </authorList>
    </citation>
    <scope>NUCLEOTIDE SEQUENCE [LARGE SCALE GENOMIC DNA]</scope>
    <source>
        <strain evidence="4 5">KACC 21253</strain>
    </source>
</reference>
<feature type="domain" description="DUF4412" evidence="3">
    <location>
        <begin position="79"/>
        <end position="191"/>
    </location>
</feature>
<dbReference type="Proteomes" id="UP001301152">
    <property type="component" value="Unassembled WGS sequence"/>
</dbReference>
<feature type="signal peptide" evidence="2">
    <location>
        <begin position="1"/>
        <end position="16"/>
    </location>
</feature>
<evidence type="ECO:0000256" key="2">
    <source>
        <dbReference type="SAM" id="SignalP"/>
    </source>
</evidence>
<proteinExistence type="predicted"/>
<evidence type="ECO:0000256" key="1">
    <source>
        <dbReference type="SAM" id="MobiDB-lite"/>
    </source>
</evidence>
<comment type="caution">
    <text evidence="4">The sequence shown here is derived from an EMBL/GenBank/DDBJ whole genome shotgun (WGS) entry which is preliminary data.</text>
</comment>
<feature type="chain" id="PRO_5046350212" evidence="2">
    <location>
        <begin position="17"/>
        <end position="278"/>
    </location>
</feature>
<feature type="region of interest" description="Disordered" evidence="1">
    <location>
        <begin position="219"/>
        <end position="278"/>
    </location>
</feature>
<dbReference type="RefSeq" id="WP_173559573.1">
    <property type="nucleotide sequence ID" value="NZ_JAPIUZ010000003.1"/>
</dbReference>
<organism evidence="4 5">
    <name type="scientific">Acetobacter thailandicus</name>
    <dbReference type="NCBI Taxonomy" id="1502842"/>
    <lineage>
        <taxon>Bacteria</taxon>
        <taxon>Pseudomonadati</taxon>
        <taxon>Pseudomonadota</taxon>
        <taxon>Alphaproteobacteria</taxon>
        <taxon>Acetobacterales</taxon>
        <taxon>Acetobacteraceae</taxon>
        <taxon>Acetobacter</taxon>
    </lineage>
</organism>
<dbReference type="EMBL" id="JAPIUZ010000003">
    <property type="protein sequence ID" value="MCX2563899.1"/>
    <property type="molecule type" value="Genomic_DNA"/>
</dbReference>
<evidence type="ECO:0000313" key="5">
    <source>
        <dbReference type="Proteomes" id="UP001301152"/>
    </source>
</evidence>
<accession>A0ABT3QF40</accession>
<keyword evidence="5" id="KW-1185">Reference proteome</keyword>
<feature type="compositionally biased region" description="Low complexity" evidence="1">
    <location>
        <begin position="244"/>
        <end position="254"/>
    </location>
</feature>
<gene>
    <name evidence="4" type="ORF">OQ497_08015</name>
</gene>